<proteinExistence type="predicted"/>
<gene>
    <name evidence="5" type="ORF">C451_19963</name>
</gene>
<keyword evidence="2" id="KW-0547">Nucleotide-binding</keyword>
<evidence type="ECO:0000313" key="5">
    <source>
        <dbReference type="EMBL" id="EMA48681.1"/>
    </source>
</evidence>
<organism evidence="5 6">
    <name type="scientific">Halococcus thailandensis JCM 13552</name>
    <dbReference type="NCBI Taxonomy" id="1227457"/>
    <lineage>
        <taxon>Archaea</taxon>
        <taxon>Methanobacteriati</taxon>
        <taxon>Methanobacteriota</taxon>
        <taxon>Stenosarchaea group</taxon>
        <taxon>Halobacteria</taxon>
        <taxon>Halobacteriales</taxon>
        <taxon>Halococcaceae</taxon>
        <taxon>Halococcus</taxon>
    </lineage>
</organism>
<dbReference type="GO" id="GO:0005524">
    <property type="term" value="F:ATP binding"/>
    <property type="evidence" value="ECO:0007669"/>
    <property type="project" value="UniProtKB-KW"/>
</dbReference>
<dbReference type="GO" id="GO:0016887">
    <property type="term" value="F:ATP hydrolysis activity"/>
    <property type="evidence" value="ECO:0007669"/>
    <property type="project" value="InterPro"/>
</dbReference>
<dbReference type="PANTHER" id="PTHR35894">
    <property type="entry name" value="GENERAL SECRETION PATHWAY PROTEIN A-RELATED"/>
    <property type="match status" value="1"/>
</dbReference>
<dbReference type="Pfam" id="PF13401">
    <property type="entry name" value="AAA_22"/>
    <property type="match status" value="1"/>
</dbReference>
<dbReference type="EMBL" id="AOMF01000186">
    <property type="protein sequence ID" value="EMA48681.1"/>
    <property type="molecule type" value="Genomic_DNA"/>
</dbReference>
<dbReference type="eggNOG" id="ENOG502N5V9">
    <property type="taxonomic scope" value="Archaea"/>
</dbReference>
<keyword evidence="6" id="KW-1185">Reference proteome</keyword>
<evidence type="ECO:0000313" key="6">
    <source>
        <dbReference type="Proteomes" id="UP000011680"/>
    </source>
</evidence>
<evidence type="ECO:0000256" key="1">
    <source>
        <dbReference type="ARBA" id="ARBA00022705"/>
    </source>
</evidence>
<dbReference type="Gene3D" id="3.40.50.300">
    <property type="entry name" value="P-loop containing nucleotide triphosphate hydrolases"/>
    <property type="match status" value="1"/>
</dbReference>
<evidence type="ECO:0000256" key="2">
    <source>
        <dbReference type="ARBA" id="ARBA00022741"/>
    </source>
</evidence>
<dbReference type="PATRIC" id="fig|1227457.3.peg.3897"/>
<name>M0MST9_9EURY</name>
<dbReference type="Proteomes" id="UP000011680">
    <property type="component" value="Unassembled WGS sequence"/>
</dbReference>
<comment type="caution">
    <text evidence="5">The sequence shown here is derived from an EMBL/GenBank/DDBJ whole genome shotgun (WGS) entry which is preliminary data.</text>
</comment>
<evidence type="ECO:0000259" key="4">
    <source>
        <dbReference type="Pfam" id="PF13401"/>
    </source>
</evidence>
<dbReference type="SUPFAM" id="SSF52540">
    <property type="entry name" value="P-loop containing nucleoside triphosphate hydrolases"/>
    <property type="match status" value="1"/>
</dbReference>
<evidence type="ECO:0000256" key="3">
    <source>
        <dbReference type="ARBA" id="ARBA00022840"/>
    </source>
</evidence>
<keyword evidence="3" id="KW-0067">ATP-binding</keyword>
<dbReference type="InterPro" id="IPR027417">
    <property type="entry name" value="P-loop_NTPase"/>
</dbReference>
<dbReference type="AlphaFoldDB" id="M0MST9"/>
<accession>M0MST9</accession>
<protein>
    <submittedName>
        <fullName evidence="5">General secretion pathway protein A</fullName>
    </submittedName>
</protein>
<sequence>MILFAVVIPLRGFMTRPKANPCMPTASESTENNTSESQESYLTAIDWSTNPFNRVATADEYVLTNAESVSDITTQIQNNNGPVLLHSPTAGVGKTTLLEILLESLSDEFTPLKINDQGTTVHGLVATLADKLDVEVDKNTQQTNQNLHDELENRDTPVLLGVHDLNLATEETLYAVHDLTDLPNIRIILTATVSSWETIGQVGSVGQTVQRDVSCQLRLDPLSRDEGYELYQRRVASATDYEHDDYQEVPFDPITETALDEVYDRSEGVPALMISAFDELIDRAADRYHRANTTLIATGDAKKIDYSKSSD</sequence>
<dbReference type="GO" id="GO:0006260">
    <property type="term" value="P:DNA replication"/>
    <property type="evidence" value="ECO:0007669"/>
    <property type="project" value="UniProtKB-KW"/>
</dbReference>
<dbReference type="PANTHER" id="PTHR35894:SF1">
    <property type="entry name" value="PHOSPHORIBULOKINASE _ URIDINE KINASE FAMILY"/>
    <property type="match status" value="1"/>
</dbReference>
<feature type="domain" description="ORC1/DEAH AAA+ ATPase" evidence="4">
    <location>
        <begin position="90"/>
        <end position="192"/>
    </location>
</feature>
<dbReference type="InterPro" id="IPR049945">
    <property type="entry name" value="AAA_22"/>
</dbReference>
<dbReference type="InterPro" id="IPR052026">
    <property type="entry name" value="ExeA_AAA_ATPase_DNA-bind"/>
</dbReference>
<reference evidence="5 6" key="1">
    <citation type="journal article" date="2014" name="PLoS Genet.">
        <title>Phylogenetically driven sequencing of extremely halophilic archaea reveals strategies for static and dynamic osmo-response.</title>
        <authorList>
            <person name="Becker E.A."/>
            <person name="Seitzer P.M."/>
            <person name="Tritt A."/>
            <person name="Larsen D."/>
            <person name="Krusor M."/>
            <person name="Yao A.I."/>
            <person name="Wu D."/>
            <person name="Madern D."/>
            <person name="Eisen J.A."/>
            <person name="Darling A.E."/>
            <person name="Facciotti M.T."/>
        </authorList>
    </citation>
    <scope>NUCLEOTIDE SEQUENCE [LARGE SCALE GENOMIC DNA]</scope>
    <source>
        <strain evidence="5 6">JCM 13552</strain>
    </source>
</reference>
<keyword evidence="1" id="KW-0235">DNA replication</keyword>